<protein>
    <submittedName>
        <fullName evidence="1">Uncharacterized protein</fullName>
    </submittedName>
</protein>
<sequence length="183" mass="19033">MTPPRLLVAEARASSGEQRISLVLDGCELHLAIPVDALIGLVSVENMLTGLRGAAHCDAILLVNMYSDGRKKCGVAIEAGSHRPSEPGLEKKLDKCLDTAHAATAAAYKTLAAGSQPAAPKLRLYLGKLLVIRIRSSHLAGKLAAHTSARVVSCGSTVSHQDLVAACQAGRRVDTEPAAPNTG</sequence>
<reference evidence="1 2" key="1">
    <citation type="submission" date="2023-09" db="EMBL/GenBank/DDBJ databases">
        <title>Pyrofollis japonicus gen. nov. sp. nov., a novel member of the family Pyrodictiaceae isolated from the Iheya North hydrothermal field.</title>
        <authorList>
            <person name="Miyazaki U."/>
            <person name="Sanari M."/>
            <person name="Tame A."/>
            <person name="Kitajima M."/>
            <person name="Okamoto A."/>
            <person name="Sawayama S."/>
            <person name="Miyazaki J."/>
            <person name="Takai K."/>
            <person name="Nakagawa S."/>
        </authorList>
    </citation>
    <scope>NUCLEOTIDE SEQUENCE [LARGE SCALE GENOMIC DNA]</scope>
    <source>
        <strain evidence="1 2">AV2</strain>
    </source>
</reference>
<name>A0ABM8IVU7_9CREN</name>
<organism evidence="1 2">
    <name type="scientific">Pyrodictium abyssi</name>
    <dbReference type="NCBI Taxonomy" id="54256"/>
    <lineage>
        <taxon>Archaea</taxon>
        <taxon>Thermoproteota</taxon>
        <taxon>Thermoprotei</taxon>
        <taxon>Desulfurococcales</taxon>
        <taxon>Pyrodictiaceae</taxon>
        <taxon>Pyrodictium</taxon>
    </lineage>
</organism>
<dbReference type="RefSeq" id="WP_338248309.1">
    <property type="nucleotide sequence ID" value="NZ_AP028907.1"/>
</dbReference>
<gene>
    <name evidence="1" type="ORF">PABY_12520</name>
</gene>
<keyword evidence="2" id="KW-1185">Reference proteome</keyword>
<dbReference type="GeneID" id="89289270"/>
<proteinExistence type="predicted"/>
<dbReference type="Proteomes" id="UP001341135">
    <property type="component" value="Chromosome"/>
</dbReference>
<dbReference type="EMBL" id="AP028907">
    <property type="protein sequence ID" value="BES81685.1"/>
    <property type="molecule type" value="Genomic_DNA"/>
</dbReference>
<accession>A0ABM8IVU7</accession>
<evidence type="ECO:0000313" key="2">
    <source>
        <dbReference type="Proteomes" id="UP001341135"/>
    </source>
</evidence>
<evidence type="ECO:0000313" key="1">
    <source>
        <dbReference type="EMBL" id="BES81685.1"/>
    </source>
</evidence>